<evidence type="ECO:0000256" key="7">
    <source>
        <dbReference type="PIRNR" id="PIRNR037092"/>
    </source>
</evidence>
<evidence type="ECO:0000313" key="11">
    <source>
        <dbReference type="Proteomes" id="UP001497512"/>
    </source>
</evidence>
<evidence type="ECO:0000256" key="6">
    <source>
        <dbReference type="ARBA" id="ARBA00023136"/>
    </source>
</evidence>
<keyword evidence="7" id="KW-0333">Golgi apparatus</keyword>
<feature type="compositionally biased region" description="Basic and acidic residues" evidence="8">
    <location>
        <begin position="826"/>
        <end position="836"/>
    </location>
</feature>
<dbReference type="InterPro" id="IPR011989">
    <property type="entry name" value="ARM-like"/>
</dbReference>
<reference evidence="10" key="1">
    <citation type="submission" date="2024-02" db="EMBL/GenBank/DDBJ databases">
        <authorList>
            <consortium name="ELIXIR-Norway"/>
            <consortium name="Elixir Norway"/>
        </authorList>
    </citation>
    <scope>NUCLEOTIDE SEQUENCE</scope>
</reference>
<dbReference type="InterPro" id="IPR002553">
    <property type="entry name" value="Clathrin/coatomer_adapt-like_N"/>
</dbReference>
<gene>
    <name evidence="10" type="ORF">CSSPTR1EN2_LOCUS10924</name>
</gene>
<feature type="compositionally biased region" description="Low complexity" evidence="8">
    <location>
        <begin position="716"/>
        <end position="732"/>
    </location>
</feature>
<keyword evidence="4" id="KW-0677">Repeat</keyword>
<feature type="domain" description="Clathrin/coatomer adaptor adaptin-like N-terminal" evidence="9">
    <location>
        <begin position="36"/>
        <end position="581"/>
    </location>
</feature>
<dbReference type="PIRSF" id="PIRSF037092">
    <property type="entry name" value="AP3_complex_delta"/>
    <property type="match status" value="1"/>
</dbReference>
<sequence length="946" mass="105064">MASSIMESLFQRSLDDLVKGLRLQMIGESRYLAKVLDEVKKEINSTDAATKVVALQKLTYLHMLQGSDMEWASFHVVQVMTMPKFAYKKIGYLAASQSFHEETDVLVLTTNLLRKDMGSKNEYETGMAIECLSRIANRDLASALTQEIFTMMTSGRTFVRKKATLALLRVFSKYPDAIRVAFKRLVEKMDDPDPQVVSAAVSVLCELTLRDPRSYLPLAPEFYRLLESSTSNWLSIKLVKIFGALTPLEPRLGRKIAGLLCEQMNKTMAKSLLFECIRTVTLGLTDHAGAVKLAVDKLKEIMAQTDPNLKYLGLQALAALMPVHPWAVADNKDTIVQCLNDGDPSIQRQSLVLIMGMISESNVTETVQVLLQYVRSTDPIFCNQLILSILSICSRACYEMISDFPWYVSVLAEIAHIPFCEHGEEVGRQLMDIALRVESVRREVVKVARDLLVDPALLACVPLQGVLCAAAWVAGEYVALAPLGAFELLEALLQPGTRLLPMAIHAVYLQAVLKVFVFIATACYQDSSLGQQNNEHGSSQFLGEGSLEAAMVLIISNVTPLVNSVNMEVQERACNLLGLLQALEKPTNSEDGERWRDEGFGALEALNEVFGIELGPVSVHAQGRVVVPEGLDVEDNLDALGPIGDYDEILLEAGEKRPTSVYREWDAGFVFTQQSNDDPSLADASAALLAQHRHRHENYYLPTDAVSRNYPPPHFSSANTPTTPEAAAPSTSLDSSMLGESSQLWTKPRQTKARRPVVVKLDDEDDMPELSAHAKKKGLKDEFLASAIRDALATDESKQRVDANGLESAHRGHSSRRHRHGQHSTKHPENGSKHDGSGPSQPDKTLVGQRIREEVHEGKKQTSDVSRKEQGRNKYRPSKHEIMVLEDGLSSNSENEREGTFELKENARWKKKQQKQRHSHRQNQHHARSSVPTQADSVPPIPDFLL</sequence>
<dbReference type="Pfam" id="PF01602">
    <property type="entry name" value="Adaptin_N"/>
    <property type="match status" value="1"/>
</dbReference>
<dbReference type="Proteomes" id="UP001497512">
    <property type="component" value="Chromosome 18"/>
</dbReference>
<accession>A0ABP0U3H4</accession>
<dbReference type="PANTHER" id="PTHR22781:SF12">
    <property type="entry name" value="AP-3 COMPLEX SUBUNIT DELTA-1"/>
    <property type="match status" value="1"/>
</dbReference>
<dbReference type="EMBL" id="OZ019910">
    <property type="protein sequence ID" value="CAK9211694.1"/>
    <property type="molecule type" value="Genomic_DNA"/>
</dbReference>
<dbReference type="PANTHER" id="PTHR22781">
    <property type="entry name" value="DELTA ADAPTIN-RELATED"/>
    <property type="match status" value="1"/>
</dbReference>
<protein>
    <recommendedName>
        <fullName evidence="7">AP-3 complex subunit delta</fullName>
    </recommendedName>
</protein>
<evidence type="ECO:0000256" key="2">
    <source>
        <dbReference type="ARBA" id="ARBA00006613"/>
    </source>
</evidence>
<evidence type="ECO:0000256" key="4">
    <source>
        <dbReference type="ARBA" id="ARBA00022737"/>
    </source>
</evidence>
<keyword evidence="11" id="KW-1185">Reference proteome</keyword>
<comment type="subunit">
    <text evidence="7">Adaptor protein complex 3 (AP-3) is a heterotetramer.</text>
</comment>
<feature type="region of interest" description="Disordered" evidence="8">
    <location>
        <begin position="795"/>
        <end position="946"/>
    </location>
</feature>
<dbReference type="InterPro" id="IPR016024">
    <property type="entry name" value="ARM-type_fold"/>
</dbReference>
<feature type="compositionally biased region" description="Basic and acidic residues" evidence="8">
    <location>
        <begin position="894"/>
        <end position="908"/>
    </location>
</feature>
<evidence type="ECO:0000256" key="5">
    <source>
        <dbReference type="ARBA" id="ARBA00022927"/>
    </source>
</evidence>
<keyword evidence="5 7" id="KW-0653">Protein transport</keyword>
<feature type="compositionally biased region" description="Polar residues" evidence="8">
    <location>
        <begin position="733"/>
        <end position="745"/>
    </location>
</feature>
<evidence type="ECO:0000256" key="3">
    <source>
        <dbReference type="ARBA" id="ARBA00022448"/>
    </source>
</evidence>
<feature type="compositionally biased region" description="Basic residues" evidence="8">
    <location>
        <begin position="811"/>
        <end position="825"/>
    </location>
</feature>
<dbReference type="InterPro" id="IPR017105">
    <property type="entry name" value="AP3_complex_dsu"/>
</dbReference>
<evidence type="ECO:0000256" key="1">
    <source>
        <dbReference type="ARBA" id="ARBA00004308"/>
    </source>
</evidence>
<comment type="similarity">
    <text evidence="2 7">Belongs to the adaptor complexes large subunit family.</text>
</comment>
<feature type="compositionally biased region" description="Basic and acidic residues" evidence="8">
    <location>
        <begin position="850"/>
        <end position="883"/>
    </location>
</feature>
<organism evidence="10 11">
    <name type="scientific">Sphagnum troendelagicum</name>
    <dbReference type="NCBI Taxonomy" id="128251"/>
    <lineage>
        <taxon>Eukaryota</taxon>
        <taxon>Viridiplantae</taxon>
        <taxon>Streptophyta</taxon>
        <taxon>Embryophyta</taxon>
        <taxon>Bryophyta</taxon>
        <taxon>Sphagnophytina</taxon>
        <taxon>Sphagnopsida</taxon>
        <taxon>Sphagnales</taxon>
        <taxon>Sphagnaceae</taxon>
        <taxon>Sphagnum</taxon>
    </lineage>
</organism>
<proteinExistence type="inferred from homology"/>
<keyword evidence="6" id="KW-0472">Membrane</keyword>
<dbReference type="Gene3D" id="1.25.10.10">
    <property type="entry name" value="Leucine-rich Repeat Variant"/>
    <property type="match status" value="1"/>
</dbReference>
<evidence type="ECO:0000256" key="8">
    <source>
        <dbReference type="SAM" id="MobiDB-lite"/>
    </source>
</evidence>
<name>A0ABP0U3H4_9BRYO</name>
<dbReference type="SUPFAM" id="SSF48371">
    <property type="entry name" value="ARM repeat"/>
    <property type="match status" value="1"/>
</dbReference>
<comment type="subcellular location">
    <subcellularLocation>
        <location evidence="1">Endomembrane system</location>
    </subcellularLocation>
    <subcellularLocation>
        <location evidence="7">Golgi apparatus</location>
    </subcellularLocation>
</comment>
<feature type="compositionally biased region" description="Basic residues" evidence="8">
    <location>
        <begin position="909"/>
        <end position="928"/>
    </location>
</feature>
<evidence type="ECO:0000313" key="10">
    <source>
        <dbReference type="EMBL" id="CAK9211694.1"/>
    </source>
</evidence>
<feature type="region of interest" description="Disordered" evidence="8">
    <location>
        <begin position="703"/>
        <end position="764"/>
    </location>
</feature>
<comment type="function">
    <text evidence="7">Part of the AP-3 complex, an adaptor-related complex which seems to be clathrin-associated. The complex is associated with the Golgi region as well as more peripheral structures. It facilitates the budding of vesicles from the Golgi membrane and may be directly involved in trafficking to the vacuole. It also function in maintaining the identity of lytic vacuoles and in regulating the transition between storage and lytic vacuoles.</text>
</comment>
<evidence type="ECO:0000259" key="9">
    <source>
        <dbReference type="Pfam" id="PF01602"/>
    </source>
</evidence>
<keyword evidence="3 7" id="KW-0813">Transport</keyword>